<protein>
    <submittedName>
        <fullName evidence="1">Uncharacterized protein</fullName>
    </submittedName>
</protein>
<organism evidence="1 2">
    <name type="scientific">Dorea formicigenerans ATCC 27755</name>
    <dbReference type="NCBI Taxonomy" id="411461"/>
    <lineage>
        <taxon>Bacteria</taxon>
        <taxon>Bacillati</taxon>
        <taxon>Bacillota</taxon>
        <taxon>Clostridia</taxon>
        <taxon>Lachnospirales</taxon>
        <taxon>Lachnospiraceae</taxon>
        <taxon>Dorea</taxon>
    </lineage>
</organism>
<dbReference type="PaxDb" id="411461-DORFOR_03287"/>
<dbReference type="Proteomes" id="UP000005359">
    <property type="component" value="Unassembled WGS sequence"/>
</dbReference>
<reference evidence="1 2" key="1">
    <citation type="submission" date="2007-10" db="EMBL/GenBank/DDBJ databases">
        <title>Draft genome sequence of Dorea formicigenerans(ATCC 27755).</title>
        <authorList>
            <person name="Sudarsanam P."/>
            <person name="Ley R."/>
            <person name="Guruge J."/>
            <person name="Turnbaugh P.J."/>
            <person name="Mahowald M."/>
            <person name="Liep D."/>
            <person name="Gordon J."/>
        </authorList>
    </citation>
    <scope>NUCLEOTIDE SEQUENCE [LARGE SCALE GENOMIC DNA]</scope>
    <source>
        <strain evidence="1 2">ATCC 27755</strain>
    </source>
</reference>
<evidence type="ECO:0000313" key="2">
    <source>
        <dbReference type="Proteomes" id="UP000005359"/>
    </source>
</evidence>
<name>B0GAH1_9FIRM</name>
<proteinExistence type="predicted"/>
<comment type="caution">
    <text evidence="1">The sequence shown here is derived from an EMBL/GenBank/DDBJ whole genome shotgun (WGS) entry which is preliminary data.</text>
</comment>
<dbReference type="EMBL" id="AAXA02000016">
    <property type="protein sequence ID" value="EDR45503.1"/>
    <property type="molecule type" value="Genomic_DNA"/>
</dbReference>
<sequence length="44" mass="5505">MLCLFCIIFFSVFYIFWLIIILCRCYTTVVTNRTHKIIQTWRKR</sequence>
<gene>
    <name evidence="1" type="ORF">DORFOR_03287</name>
</gene>
<evidence type="ECO:0000313" key="1">
    <source>
        <dbReference type="EMBL" id="EDR45503.1"/>
    </source>
</evidence>
<accession>B0GAH1</accession>
<dbReference type="AlphaFoldDB" id="B0GAH1"/>
<dbReference type="STRING" id="411461.DORFOR_03287"/>
<reference evidence="1 2" key="2">
    <citation type="submission" date="2007-10" db="EMBL/GenBank/DDBJ databases">
        <authorList>
            <person name="Fulton L."/>
            <person name="Clifton S."/>
            <person name="Fulton B."/>
            <person name="Xu J."/>
            <person name="Minx P."/>
            <person name="Pepin K.H."/>
            <person name="Johnson M."/>
            <person name="Thiruvilangam P."/>
            <person name="Bhonagiri V."/>
            <person name="Nash W.E."/>
            <person name="Wang C."/>
            <person name="Mardis E.R."/>
            <person name="Wilson R.K."/>
        </authorList>
    </citation>
    <scope>NUCLEOTIDE SEQUENCE [LARGE SCALE GENOMIC DNA]</scope>
    <source>
        <strain evidence="1 2">ATCC 27755</strain>
    </source>
</reference>